<protein>
    <recommendedName>
        <fullName evidence="2">Kazal-like domain-containing protein</fullName>
    </recommendedName>
</protein>
<name>B3M3H3_DROAN</name>
<evidence type="ECO:0000259" key="2">
    <source>
        <dbReference type="Pfam" id="PF07648"/>
    </source>
</evidence>
<dbReference type="EMBL" id="CH902618">
    <property type="protein sequence ID" value="EDV39234.1"/>
    <property type="molecule type" value="Genomic_DNA"/>
</dbReference>
<dbReference type="AlphaFoldDB" id="B3M3H3"/>
<dbReference type="OrthoDB" id="8028076at2759"/>
<dbReference type="InParanoid" id="B3M3H3"/>
<dbReference type="InterPro" id="IPR002350">
    <property type="entry name" value="Kazal_dom"/>
</dbReference>
<keyword evidence="1" id="KW-0732">Signal</keyword>
<sequence length="112" mass="12840">MNILSLLFLALIAYCAANVLPVAKPSNLSIDQHGNRVYDGEVEEKCDFFCPERDPSVCATNGQCLLKFDSRCAMTAYNCRNPQKMFKTVEDHRCEKDWQPLCREEDLREFGL</sequence>
<evidence type="ECO:0000256" key="1">
    <source>
        <dbReference type="SAM" id="SignalP"/>
    </source>
</evidence>
<evidence type="ECO:0000313" key="4">
    <source>
        <dbReference type="Proteomes" id="UP000007801"/>
    </source>
</evidence>
<feature type="chain" id="PRO_5002789981" description="Kazal-like domain-containing protein" evidence="1">
    <location>
        <begin position="18"/>
        <end position="112"/>
    </location>
</feature>
<keyword evidence="4" id="KW-1185">Reference proteome</keyword>
<dbReference type="Gene3D" id="3.30.60.30">
    <property type="match status" value="1"/>
</dbReference>
<dbReference type="OMA" id="CAMTAYN"/>
<dbReference type="KEGG" id="dan:6507827"/>
<evidence type="ECO:0000313" key="3">
    <source>
        <dbReference type="EMBL" id="EDV39234.1"/>
    </source>
</evidence>
<gene>
    <name evidence="3" type="primary">Dana\GF25202</name>
    <name evidence="3" type="synonym">dana_GLEANR_9880</name>
    <name evidence="3" type="ORF">GF25202</name>
</gene>
<organism evidence="3 4">
    <name type="scientific">Drosophila ananassae</name>
    <name type="common">Fruit fly</name>
    <dbReference type="NCBI Taxonomy" id="7217"/>
    <lineage>
        <taxon>Eukaryota</taxon>
        <taxon>Metazoa</taxon>
        <taxon>Ecdysozoa</taxon>
        <taxon>Arthropoda</taxon>
        <taxon>Hexapoda</taxon>
        <taxon>Insecta</taxon>
        <taxon>Pterygota</taxon>
        <taxon>Neoptera</taxon>
        <taxon>Endopterygota</taxon>
        <taxon>Diptera</taxon>
        <taxon>Brachycera</taxon>
        <taxon>Muscomorpha</taxon>
        <taxon>Ephydroidea</taxon>
        <taxon>Drosophilidae</taxon>
        <taxon>Drosophila</taxon>
        <taxon>Sophophora</taxon>
    </lineage>
</organism>
<accession>B3M3H3</accession>
<dbReference type="HOGENOM" id="CLU_2099418_0_0_1"/>
<dbReference type="PhylomeDB" id="B3M3H3"/>
<feature type="domain" description="Kazal-like" evidence="2">
    <location>
        <begin position="45"/>
        <end position="94"/>
    </location>
</feature>
<reference evidence="3 4" key="1">
    <citation type="journal article" date="2007" name="Nature">
        <title>Evolution of genes and genomes on the Drosophila phylogeny.</title>
        <authorList>
            <consortium name="Drosophila 12 Genomes Consortium"/>
            <person name="Clark A.G."/>
            <person name="Eisen M.B."/>
            <person name="Smith D.R."/>
            <person name="Bergman C.M."/>
            <person name="Oliver B."/>
            <person name="Markow T.A."/>
            <person name="Kaufman T.C."/>
            <person name="Kellis M."/>
            <person name="Gelbart W."/>
            <person name="Iyer V.N."/>
            <person name="Pollard D.A."/>
            <person name="Sackton T.B."/>
            <person name="Larracuente A.M."/>
            <person name="Singh N.D."/>
            <person name="Abad J.P."/>
            <person name="Abt D.N."/>
            <person name="Adryan B."/>
            <person name="Aguade M."/>
            <person name="Akashi H."/>
            <person name="Anderson W.W."/>
            <person name="Aquadro C.F."/>
            <person name="Ardell D.H."/>
            <person name="Arguello R."/>
            <person name="Artieri C.G."/>
            <person name="Barbash D.A."/>
            <person name="Barker D."/>
            <person name="Barsanti P."/>
            <person name="Batterham P."/>
            <person name="Batzoglou S."/>
            <person name="Begun D."/>
            <person name="Bhutkar A."/>
            <person name="Blanco E."/>
            <person name="Bosak S.A."/>
            <person name="Bradley R.K."/>
            <person name="Brand A.D."/>
            <person name="Brent M.R."/>
            <person name="Brooks A.N."/>
            <person name="Brown R.H."/>
            <person name="Butlin R.K."/>
            <person name="Caggese C."/>
            <person name="Calvi B.R."/>
            <person name="Bernardo de Carvalho A."/>
            <person name="Caspi A."/>
            <person name="Castrezana S."/>
            <person name="Celniker S.E."/>
            <person name="Chang J.L."/>
            <person name="Chapple C."/>
            <person name="Chatterji S."/>
            <person name="Chinwalla A."/>
            <person name="Civetta A."/>
            <person name="Clifton S.W."/>
            <person name="Comeron J.M."/>
            <person name="Costello J.C."/>
            <person name="Coyne J.A."/>
            <person name="Daub J."/>
            <person name="David R.G."/>
            <person name="Delcher A.L."/>
            <person name="Delehaunty K."/>
            <person name="Do C.B."/>
            <person name="Ebling H."/>
            <person name="Edwards K."/>
            <person name="Eickbush T."/>
            <person name="Evans J.D."/>
            <person name="Filipski A."/>
            <person name="Findeiss S."/>
            <person name="Freyhult E."/>
            <person name="Fulton L."/>
            <person name="Fulton R."/>
            <person name="Garcia A.C."/>
            <person name="Gardiner A."/>
            <person name="Garfield D.A."/>
            <person name="Garvin B.E."/>
            <person name="Gibson G."/>
            <person name="Gilbert D."/>
            <person name="Gnerre S."/>
            <person name="Godfrey J."/>
            <person name="Good R."/>
            <person name="Gotea V."/>
            <person name="Gravely B."/>
            <person name="Greenberg A.J."/>
            <person name="Griffiths-Jones S."/>
            <person name="Gross S."/>
            <person name="Guigo R."/>
            <person name="Gustafson E.A."/>
            <person name="Haerty W."/>
            <person name="Hahn M.W."/>
            <person name="Halligan D.L."/>
            <person name="Halpern A.L."/>
            <person name="Halter G.M."/>
            <person name="Han M.V."/>
            <person name="Heger A."/>
            <person name="Hillier L."/>
            <person name="Hinrichs A.S."/>
            <person name="Holmes I."/>
            <person name="Hoskins R.A."/>
            <person name="Hubisz M.J."/>
            <person name="Hultmark D."/>
            <person name="Huntley M.A."/>
            <person name="Jaffe D.B."/>
            <person name="Jagadeeshan S."/>
            <person name="Jeck W.R."/>
            <person name="Johnson J."/>
            <person name="Jones C.D."/>
            <person name="Jordan W.C."/>
            <person name="Karpen G.H."/>
            <person name="Kataoka E."/>
            <person name="Keightley P.D."/>
            <person name="Kheradpour P."/>
            <person name="Kirkness E.F."/>
            <person name="Koerich L.B."/>
            <person name="Kristiansen K."/>
            <person name="Kudrna D."/>
            <person name="Kulathinal R.J."/>
            <person name="Kumar S."/>
            <person name="Kwok R."/>
            <person name="Lander E."/>
            <person name="Langley C.H."/>
            <person name="Lapoint R."/>
            <person name="Lazzaro B.P."/>
            <person name="Lee S.J."/>
            <person name="Levesque L."/>
            <person name="Li R."/>
            <person name="Lin C.F."/>
            <person name="Lin M.F."/>
            <person name="Lindblad-Toh K."/>
            <person name="Llopart A."/>
            <person name="Long M."/>
            <person name="Low L."/>
            <person name="Lozovsky E."/>
            <person name="Lu J."/>
            <person name="Luo M."/>
            <person name="Machado C.A."/>
            <person name="Makalowski W."/>
            <person name="Marzo M."/>
            <person name="Matsuda M."/>
            <person name="Matzkin L."/>
            <person name="McAllister B."/>
            <person name="McBride C.S."/>
            <person name="McKernan B."/>
            <person name="McKernan K."/>
            <person name="Mendez-Lago M."/>
            <person name="Minx P."/>
            <person name="Mollenhauer M.U."/>
            <person name="Montooth K."/>
            <person name="Mount S.M."/>
            <person name="Mu X."/>
            <person name="Myers E."/>
            <person name="Negre B."/>
            <person name="Newfeld S."/>
            <person name="Nielsen R."/>
            <person name="Noor M.A."/>
            <person name="O'Grady P."/>
            <person name="Pachter L."/>
            <person name="Papaceit M."/>
            <person name="Parisi M.J."/>
            <person name="Parisi M."/>
            <person name="Parts L."/>
            <person name="Pedersen J.S."/>
            <person name="Pesole G."/>
            <person name="Phillippy A.M."/>
            <person name="Ponting C.P."/>
            <person name="Pop M."/>
            <person name="Porcelli D."/>
            <person name="Powell J.R."/>
            <person name="Prohaska S."/>
            <person name="Pruitt K."/>
            <person name="Puig M."/>
            <person name="Quesneville H."/>
            <person name="Ram K.R."/>
            <person name="Rand D."/>
            <person name="Rasmussen M.D."/>
            <person name="Reed L.K."/>
            <person name="Reenan R."/>
            <person name="Reily A."/>
            <person name="Remington K.A."/>
            <person name="Rieger T.T."/>
            <person name="Ritchie M.G."/>
            <person name="Robin C."/>
            <person name="Rogers Y.H."/>
            <person name="Rohde C."/>
            <person name="Rozas J."/>
            <person name="Rubenfield M.J."/>
            <person name="Ruiz A."/>
            <person name="Russo S."/>
            <person name="Salzberg S.L."/>
            <person name="Sanchez-Gracia A."/>
            <person name="Saranga D.J."/>
            <person name="Sato H."/>
            <person name="Schaeffer S.W."/>
            <person name="Schatz M.C."/>
            <person name="Schlenke T."/>
            <person name="Schwartz R."/>
            <person name="Segarra C."/>
            <person name="Singh R.S."/>
            <person name="Sirot L."/>
            <person name="Sirota M."/>
            <person name="Sisneros N.B."/>
            <person name="Smith C.D."/>
            <person name="Smith T.F."/>
            <person name="Spieth J."/>
            <person name="Stage D.E."/>
            <person name="Stark A."/>
            <person name="Stephan W."/>
            <person name="Strausberg R.L."/>
            <person name="Strempel S."/>
            <person name="Sturgill D."/>
            <person name="Sutton G."/>
            <person name="Sutton G.G."/>
            <person name="Tao W."/>
            <person name="Teichmann S."/>
            <person name="Tobari Y.N."/>
            <person name="Tomimura Y."/>
            <person name="Tsolas J.M."/>
            <person name="Valente V.L."/>
            <person name="Venter E."/>
            <person name="Venter J.C."/>
            <person name="Vicario S."/>
            <person name="Vieira F.G."/>
            <person name="Vilella A.J."/>
            <person name="Villasante A."/>
            <person name="Walenz B."/>
            <person name="Wang J."/>
            <person name="Wasserman M."/>
            <person name="Watts T."/>
            <person name="Wilson D."/>
            <person name="Wilson R.K."/>
            <person name="Wing R.A."/>
            <person name="Wolfner M.F."/>
            <person name="Wong A."/>
            <person name="Wong G.K."/>
            <person name="Wu C.I."/>
            <person name="Wu G."/>
            <person name="Yamamoto D."/>
            <person name="Yang H.P."/>
            <person name="Yang S.P."/>
            <person name="Yorke J.A."/>
            <person name="Yoshida K."/>
            <person name="Zdobnov E."/>
            <person name="Zhang P."/>
            <person name="Zhang Y."/>
            <person name="Zimin A.V."/>
            <person name="Baldwin J."/>
            <person name="Abdouelleil A."/>
            <person name="Abdulkadir J."/>
            <person name="Abebe A."/>
            <person name="Abera B."/>
            <person name="Abreu J."/>
            <person name="Acer S.C."/>
            <person name="Aftuck L."/>
            <person name="Alexander A."/>
            <person name="An P."/>
            <person name="Anderson E."/>
            <person name="Anderson S."/>
            <person name="Arachi H."/>
            <person name="Azer M."/>
            <person name="Bachantsang P."/>
            <person name="Barry A."/>
            <person name="Bayul T."/>
            <person name="Berlin A."/>
            <person name="Bessette D."/>
            <person name="Bloom T."/>
            <person name="Blye J."/>
            <person name="Boguslavskiy L."/>
            <person name="Bonnet C."/>
            <person name="Boukhgalter B."/>
            <person name="Bourzgui I."/>
            <person name="Brown A."/>
            <person name="Cahill P."/>
            <person name="Channer S."/>
            <person name="Cheshatsang Y."/>
            <person name="Chuda L."/>
            <person name="Citroen M."/>
            <person name="Collymore A."/>
            <person name="Cooke P."/>
            <person name="Costello M."/>
            <person name="D'Aco K."/>
            <person name="Daza R."/>
            <person name="De Haan G."/>
            <person name="DeGray S."/>
            <person name="DeMaso C."/>
            <person name="Dhargay N."/>
            <person name="Dooley K."/>
            <person name="Dooley E."/>
            <person name="Doricent M."/>
            <person name="Dorje P."/>
            <person name="Dorjee K."/>
            <person name="Dupes A."/>
            <person name="Elong R."/>
            <person name="Falk J."/>
            <person name="Farina A."/>
            <person name="Faro S."/>
            <person name="Ferguson D."/>
            <person name="Fisher S."/>
            <person name="Foley C.D."/>
            <person name="Franke A."/>
            <person name="Friedrich D."/>
            <person name="Gadbois L."/>
            <person name="Gearin G."/>
            <person name="Gearin C.R."/>
            <person name="Giannoukos G."/>
            <person name="Goode T."/>
            <person name="Graham J."/>
            <person name="Grandbois E."/>
            <person name="Grewal S."/>
            <person name="Gyaltsen K."/>
            <person name="Hafez N."/>
            <person name="Hagos B."/>
            <person name="Hall J."/>
            <person name="Henson C."/>
            <person name="Hollinger A."/>
            <person name="Honan T."/>
            <person name="Huard M.D."/>
            <person name="Hughes L."/>
            <person name="Hurhula B."/>
            <person name="Husby M.E."/>
            <person name="Kamat A."/>
            <person name="Kanga B."/>
            <person name="Kashin S."/>
            <person name="Khazanovich D."/>
            <person name="Kisner P."/>
            <person name="Lance K."/>
            <person name="Lara M."/>
            <person name="Lee W."/>
            <person name="Lennon N."/>
            <person name="Letendre F."/>
            <person name="LeVine R."/>
            <person name="Lipovsky A."/>
            <person name="Liu X."/>
            <person name="Liu J."/>
            <person name="Liu S."/>
            <person name="Lokyitsang T."/>
            <person name="Lokyitsang Y."/>
            <person name="Lubonja R."/>
            <person name="Lui A."/>
            <person name="MacDonald P."/>
            <person name="Magnisalis V."/>
            <person name="Maru K."/>
            <person name="Matthews C."/>
            <person name="McCusker W."/>
            <person name="McDonough S."/>
            <person name="Mehta T."/>
            <person name="Meldrim J."/>
            <person name="Meneus L."/>
            <person name="Mihai O."/>
            <person name="Mihalev A."/>
            <person name="Mihova T."/>
            <person name="Mittelman R."/>
            <person name="Mlenga V."/>
            <person name="Montmayeur A."/>
            <person name="Mulrain L."/>
            <person name="Navidi A."/>
            <person name="Naylor J."/>
            <person name="Negash T."/>
            <person name="Nguyen T."/>
            <person name="Nguyen N."/>
            <person name="Nicol R."/>
            <person name="Norbu C."/>
            <person name="Norbu N."/>
            <person name="Novod N."/>
            <person name="O'Neill B."/>
            <person name="Osman S."/>
            <person name="Markiewicz E."/>
            <person name="Oyono O.L."/>
            <person name="Patti C."/>
            <person name="Phunkhang P."/>
            <person name="Pierre F."/>
            <person name="Priest M."/>
            <person name="Raghuraman S."/>
            <person name="Rege F."/>
            <person name="Reyes R."/>
            <person name="Rise C."/>
            <person name="Rogov P."/>
            <person name="Ross K."/>
            <person name="Ryan E."/>
            <person name="Settipalli S."/>
            <person name="Shea T."/>
            <person name="Sherpa N."/>
            <person name="Shi L."/>
            <person name="Shih D."/>
            <person name="Sparrow T."/>
            <person name="Spaulding J."/>
            <person name="Stalker J."/>
            <person name="Stange-Thomann N."/>
            <person name="Stavropoulos S."/>
            <person name="Stone C."/>
            <person name="Strader C."/>
            <person name="Tesfaye S."/>
            <person name="Thomson T."/>
            <person name="Thoulutsang Y."/>
            <person name="Thoulutsang D."/>
            <person name="Topham K."/>
            <person name="Topping I."/>
            <person name="Tsamla T."/>
            <person name="Vassiliev H."/>
            <person name="Vo A."/>
            <person name="Wangchuk T."/>
            <person name="Wangdi T."/>
            <person name="Weiand M."/>
            <person name="Wilkinson J."/>
            <person name="Wilson A."/>
            <person name="Yadav S."/>
            <person name="Young G."/>
            <person name="Yu Q."/>
            <person name="Zembek L."/>
            <person name="Zhong D."/>
            <person name="Zimmer A."/>
            <person name="Zwirko Z."/>
            <person name="Jaffe D.B."/>
            <person name="Alvarez P."/>
            <person name="Brockman W."/>
            <person name="Butler J."/>
            <person name="Chin C."/>
            <person name="Gnerre S."/>
            <person name="Grabherr M."/>
            <person name="Kleber M."/>
            <person name="Mauceli E."/>
            <person name="MacCallum I."/>
        </authorList>
    </citation>
    <scope>NUCLEOTIDE SEQUENCE [LARGE SCALE GENOMIC DNA]</scope>
    <source>
        <strain evidence="4">Tucson 14024-0371.13</strain>
    </source>
</reference>
<dbReference type="Pfam" id="PF07648">
    <property type="entry name" value="Kazal_2"/>
    <property type="match status" value="1"/>
</dbReference>
<proteinExistence type="predicted"/>
<dbReference type="Proteomes" id="UP000007801">
    <property type="component" value="Unassembled WGS sequence"/>
</dbReference>
<feature type="signal peptide" evidence="1">
    <location>
        <begin position="1"/>
        <end position="17"/>
    </location>
</feature>